<evidence type="ECO:0000313" key="5">
    <source>
        <dbReference type="EMBL" id="ABN07701.1"/>
    </source>
</evidence>
<dbReference type="EMBL" id="CP000559">
    <property type="protein sequence ID" value="ABN07701.1"/>
    <property type="molecule type" value="Genomic_DNA"/>
</dbReference>
<dbReference type="InterPro" id="IPR056570">
    <property type="entry name" value="PilB3-like_N"/>
</dbReference>
<organism evidence="5 6">
    <name type="scientific">Methanocorpusculum labreanum (strain ATCC 43576 / DSM 4855 / Z)</name>
    <dbReference type="NCBI Taxonomy" id="410358"/>
    <lineage>
        <taxon>Archaea</taxon>
        <taxon>Methanobacteriati</taxon>
        <taxon>Methanobacteriota</taxon>
        <taxon>Stenosarchaea group</taxon>
        <taxon>Methanomicrobia</taxon>
        <taxon>Methanomicrobiales</taxon>
        <taxon>Methanocorpusculaceae</taxon>
        <taxon>Methanocorpusculum</taxon>
    </lineage>
</organism>
<feature type="domain" description="PilB3-like N-terminal" evidence="4">
    <location>
        <begin position="107"/>
        <end position="141"/>
    </location>
</feature>
<feature type="domain" description="Bacterial type II secretion system protein E" evidence="3">
    <location>
        <begin position="273"/>
        <end position="480"/>
    </location>
</feature>
<dbReference type="PANTHER" id="PTHR30486:SF6">
    <property type="entry name" value="TYPE IV PILUS RETRACTATION ATPASE PILT"/>
    <property type="match status" value="1"/>
</dbReference>
<dbReference type="PANTHER" id="PTHR30486">
    <property type="entry name" value="TWITCHING MOTILITY PROTEIN PILT"/>
    <property type="match status" value="1"/>
</dbReference>
<feature type="compositionally biased region" description="Polar residues" evidence="2">
    <location>
        <begin position="34"/>
        <end position="45"/>
    </location>
</feature>
<proteinExistence type="inferred from homology"/>
<keyword evidence="6" id="KW-1185">Reference proteome</keyword>
<evidence type="ECO:0000313" key="6">
    <source>
        <dbReference type="Proteomes" id="UP000000365"/>
    </source>
</evidence>
<dbReference type="InterPro" id="IPR050921">
    <property type="entry name" value="T4SS_GSP_E_ATPase"/>
</dbReference>
<evidence type="ECO:0000256" key="1">
    <source>
        <dbReference type="ARBA" id="ARBA00006611"/>
    </source>
</evidence>
<dbReference type="InterPro" id="IPR001482">
    <property type="entry name" value="T2SS/T4SS_dom"/>
</dbReference>
<dbReference type="RefSeq" id="WP_011833904.1">
    <property type="nucleotide sequence ID" value="NC_008942.1"/>
</dbReference>
<dbReference type="Pfam" id="PF23990">
    <property type="entry name" value="PilB3_N"/>
    <property type="match status" value="1"/>
</dbReference>
<sequence length="583" mass="66166">MRLPSFKKTDETTTVLSVTKDDESAVIKEIFSENMTSSAEKNQAPMNIKKEGKKPSARLKKTKNHKKSAEAKETTFSIKSLLSGKPEQKTVFEEPPQVLHLPPFETEFEILDRYWLTPPYAYANIYRDEYDNVHYQMVEPKLNEKELVVLEETFEHLRSMLVYDTVRKRGELELDPYLLREVITNFDPDITPERRDTLIYYLNRNFLGYGKLDPLMHDEKIEDITCNGADIPIFLYHRRFANVETDILFDSTELNKYVLKLAQRGDKQLSLTSPIIDAALPEGSRVQLTYSDIISSKGSSFTVRKFKAEPMTPADLVVSNTYSSELMAHLWLAVENRKSMIIAGGTASGKTSTMNAASFFIPAVAKIVSIEDTREIQLPHVNWLPMKTRESAANISGVGNVSMFSLLKAALRQRPEYIIVGEVRGEEAQTLFQAMNTGHTTYSTLHAGNVKEAINRLVNDPINVPAAMFGALNLVVIQSLLYGEGKGFRRCLSLNEIMVNDDTIAWTPLFQWNHTTDRFDKVYTRSAVFDSIAYQNGWTDEQMQERINSKIQALDEMAASGKTNPDAVEKAIIETILRERKQS</sequence>
<reference evidence="5 6" key="1">
    <citation type="journal article" date="2009" name="Stand. Genomic Sci.">
        <title>Complete genome sequence of Methanocorpusculum labreanum type strain Z.</title>
        <authorList>
            <person name="Anderson I.J."/>
            <person name="Sieprawska-Lupa M."/>
            <person name="Goltsman E."/>
            <person name="Lapidus A."/>
            <person name="Copeland A."/>
            <person name="Glavina Del Rio T."/>
            <person name="Tice H."/>
            <person name="Dalin E."/>
            <person name="Barry K."/>
            <person name="Pitluck S."/>
            <person name="Hauser L."/>
            <person name="Land M."/>
            <person name="Lucas S."/>
            <person name="Richardson P."/>
            <person name="Whitman W.B."/>
            <person name="Kyrpides N.C."/>
        </authorList>
    </citation>
    <scope>NUCLEOTIDE SEQUENCE [LARGE SCALE GENOMIC DNA]</scope>
    <source>
        <strain evidence="6">ATCC 43576 / DSM 4855 / Z</strain>
    </source>
</reference>
<dbReference type="AlphaFoldDB" id="A2STP5"/>
<feature type="compositionally biased region" description="Basic residues" evidence="2">
    <location>
        <begin position="55"/>
        <end position="66"/>
    </location>
</feature>
<evidence type="ECO:0000259" key="3">
    <source>
        <dbReference type="Pfam" id="PF00437"/>
    </source>
</evidence>
<dbReference type="Gene3D" id="3.30.450.380">
    <property type="match status" value="1"/>
</dbReference>
<gene>
    <name evidence="5" type="ordered locus">Mlab_1537</name>
</gene>
<protein>
    <submittedName>
        <fullName evidence="5">Type II secretion system protein E</fullName>
    </submittedName>
</protein>
<name>A2STP5_METLZ</name>
<dbReference type="KEGG" id="mla:Mlab_1537"/>
<dbReference type="GeneID" id="4794972"/>
<dbReference type="SUPFAM" id="SSF52540">
    <property type="entry name" value="P-loop containing nucleoside triphosphate hydrolases"/>
    <property type="match status" value="1"/>
</dbReference>
<dbReference type="Pfam" id="PF00437">
    <property type="entry name" value="T2SSE"/>
    <property type="match status" value="1"/>
</dbReference>
<dbReference type="GO" id="GO:0016887">
    <property type="term" value="F:ATP hydrolysis activity"/>
    <property type="evidence" value="ECO:0007669"/>
    <property type="project" value="InterPro"/>
</dbReference>
<dbReference type="Proteomes" id="UP000000365">
    <property type="component" value="Chromosome"/>
</dbReference>
<dbReference type="STRING" id="410358.Mlab_1537"/>
<dbReference type="CDD" id="cd01130">
    <property type="entry name" value="VirB11-like_ATPase"/>
    <property type="match status" value="1"/>
</dbReference>
<dbReference type="InterPro" id="IPR027417">
    <property type="entry name" value="P-loop_NTPase"/>
</dbReference>
<accession>A2STP5</accession>
<evidence type="ECO:0000256" key="2">
    <source>
        <dbReference type="SAM" id="MobiDB-lite"/>
    </source>
</evidence>
<dbReference type="HOGENOM" id="CLU_005379_2_1_2"/>
<evidence type="ECO:0000259" key="4">
    <source>
        <dbReference type="Pfam" id="PF23990"/>
    </source>
</evidence>
<comment type="similarity">
    <text evidence="1">Belongs to the GSP E family.</text>
</comment>
<dbReference type="Gene3D" id="3.40.50.300">
    <property type="entry name" value="P-loop containing nucleotide triphosphate hydrolases"/>
    <property type="match status" value="1"/>
</dbReference>
<dbReference type="eggNOG" id="arCOG01817">
    <property type="taxonomic scope" value="Archaea"/>
</dbReference>
<feature type="region of interest" description="Disordered" evidence="2">
    <location>
        <begin position="34"/>
        <end position="73"/>
    </location>
</feature>